<dbReference type="EMBL" id="CP063687">
    <property type="protein sequence ID" value="QOY25492.1"/>
    <property type="molecule type" value="Genomic_DNA"/>
</dbReference>
<evidence type="ECO:0000313" key="2">
    <source>
        <dbReference type="Proteomes" id="UP000587477"/>
    </source>
</evidence>
<sequence>MDRKKEDENMAINHMTIPKTQSEAMKNIRRIMQNKMKENRISYQQVVRSIEDAKNGR</sequence>
<dbReference type="AlphaFoldDB" id="A0A7W4LTN6"/>
<accession>A0A7W4LTN6</accession>
<dbReference type="Proteomes" id="UP000587477">
    <property type="component" value="Chromosome"/>
</dbReference>
<reference evidence="2" key="1">
    <citation type="submission" date="2020-10" db="EMBL/GenBank/DDBJ databases">
        <title>Complete genome sequence of Bacillus velezensis NST6.</title>
        <authorList>
            <person name="Choi J."/>
        </authorList>
    </citation>
    <scope>NUCLEOTIDE SEQUENCE [LARGE SCALE GENOMIC DNA]</scope>
    <source>
        <strain evidence="2">NST6</strain>
    </source>
</reference>
<evidence type="ECO:0000313" key="1">
    <source>
        <dbReference type="EMBL" id="QOY25492.1"/>
    </source>
</evidence>
<organism evidence="1 2">
    <name type="scientific">Bacillus velezensis</name>
    <dbReference type="NCBI Taxonomy" id="492670"/>
    <lineage>
        <taxon>Bacteria</taxon>
        <taxon>Bacillati</taxon>
        <taxon>Bacillota</taxon>
        <taxon>Bacilli</taxon>
        <taxon>Bacillales</taxon>
        <taxon>Bacillaceae</taxon>
        <taxon>Bacillus</taxon>
        <taxon>Bacillus amyloliquefaciens group</taxon>
    </lineage>
</organism>
<name>A0A7W4LTN6_BACVE</name>
<gene>
    <name evidence="1" type="ORF">BACVE_000420</name>
</gene>
<proteinExistence type="predicted"/>
<protein>
    <submittedName>
        <fullName evidence="1">Uncharacterized protein</fullName>
    </submittedName>
</protein>